<keyword evidence="2" id="KW-1185">Reference proteome</keyword>
<evidence type="ECO:0000313" key="1">
    <source>
        <dbReference type="EMBL" id="OAI25536.1"/>
    </source>
</evidence>
<sequence>MDKLLLELLEIFAQESLDVSAKGVLRLLACPAQLWTARVTTHLLLPRDYHPPVSGVQRERVEAAVLEVLCR</sequence>
<dbReference type="Proteomes" id="UP000077734">
    <property type="component" value="Unassembled WGS sequence"/>
</dbReference>
<protein>
    <submittedName>
        <fullName evidence="1">Uncharacterized protein</fullName>
    </submittedName>
</protein>
<dbReference type="AlphaFoldDB" id="A0A291IDI3"/>
<dbReference type="RefSeq" id="WP_157204435.1">
    <property type="nucleotide sequence ID" value="NZ_CP023669.1"/>
</dbReference>
<accession>A0A291IDI3</accession>
<dbReference type="EMBL" id="LUUL01000080">
    <property type="protein sequence ID" value="OAI25536.1"/>
    <property type="molecule type" value="Genomic_DNA"/>
</dbReference>
<reference evidence="1 2" key="1">
    <citation type="submission" date="2016-03" db="EMBL/GenBank/DDBJ databases">
        <authorList>
            <person name="Heylen K."/>
            <person name="De Vos P."/>
            <person name="Vekeman B."/>
        </authorList>
    </citation>
    <scope>NUCLEOTIDE SEQUENCE [LARGE SCALE GENOMIC DNA]</scope>
    <source>
        <strain evidence="1 2">R-49807</strain>
    </source>
</reference>
<organism evidence="1 2">
    <name type="scientific">Methylomonas koyamae</name>
    <dbReference type="NCBI Taxonomy" id="702114"/>
    <lineage>
        <taxon>Bacteria</taxon>
        <taxon>Pseudomonadati</taxon>
        <taxon>Pseudomonadota</taxon>
        <taxon>Gammaproteobacteria</taxon>
        <taxon>Methylococcales</taxon>
        <taxon>Methylococcaceae</taxon>
        <taxon>Methylomonas</taxon>
    </lineage>
</organism>
<evidence type="ECO:0000313" key="2">
    <source>
        <dbReference type="Proteomes" id="UP000077734"/>
    </source>
</evidence>
<name>A0A291IDI3_9GAMM</name>
<proteinExistence type="predicted"/>
<dbReference type="KEGG" id="mko:MKLM6_0045"/>
<gene>
    <name evidence="1" type="ORF">A1356_00790</name>
</gene>
<comment type="caution">
    <text evidence="1">The sequence shown here is derived from an EMBL/GenBank/DDBJ whole genome shotgun (WGS) entry which is preliminary data.</text>
</comment>